<protein>
    <submittedName>
        <fullName evidence="2">Uncharacterized protein</fullName>
    </submittedName>
</protein>
<accession>A0ABS6RU66</accession>
<feature type="transmembrane region" description="Helical" evidence="1">
    <location>
        <begin position="109"/>
        <end position="129"/>
    </location>
</feature>
<name>A0ABS6RU66_9BACT</name>
<evidence type="ECO:0000313" key="3">
    <source>
        <dbReference type="Proteomes" id="UP001196980"/>
    </source>
</evidence>
<evidence type="ECO:0000313" key="2">
    <source>
        <dbReference type="EMBL" id="MBV6340168.1"/>
    </source>
</evidence>
<reference evidence="2 3" key="1">
    <citation type="journal article" date="2020" name="J Geophys Res Biogeosci">
        <title>Magnetotaxis as an Adaptation to Enable Bacterial Shuttling of Microbial Sulfur and Sulfur Cycling Across Aquatic Oxic#Anoxic Interfaces.</title>
        <authorList>
            <person name="Li J."/>
            <person name="Liu P."/>
            <person name="Wang J."/>
            <person name="Roberts A.P."/>
            <person name="Pan Y."/>
        </authorList>
    </citation>
    <scope>NUCLEOTIDE SEQUENCE [LARGE SCALE GENOMIC DNA]</scope>
    <source>
        <strain evidence="2 3">MYR-1_YQ</strain>
    </source>
</reference>
<keyword evidence="1" id="KW-1133">Transmembrane helix</keyword>
<comment type="caution">
    <text evidence="2">The sequence shown here is derived from an EMBL/GenBank/DDBJ whole genome shotgun (WGS) entry which is preliminary data.</text>
</comment>
<dbReference type="EMBL" id="JABXWD010000010">
    <property type="protein sequence ID" value="MBV6340168.1"/>
    <property type="molecule type" value="Genomic_DNA"/>
</dbReference>
<evidence type="ECO:0000256" key="1">
    <source>
        <dbReference type="SAM" id="Phobius"/>
    </source>
</evidence>
<proteinExistence type="predicted"/>
<sequence>MLQVKPIYGKDYKPGTILFTRDMKFPLSFGIAWFESQQEASDFYPSHVVIAVTQRQGVEAAEHGVRLCSLNKYFDHSSTMVVCKEPFELTTEAWKGEILPFAFNNVGAMYAYSDLLLGFPLMVLFRAIAKGRFKFLNRWPLPLHLSGTYVCSTFAAHCLQQAAIYRDILLFRRYHYSRISPVMLYNHFPWKGLKTVCDREVILRGK</sequence>
<keyword evidence="3" id="KW-1185">Reference proteome</keyword>
<dbReference type="RefSeq" id="WP_218250791.1">
    <property type="nucleotide sequence ID" value="NZ_JABXWD010000010.1"/>
</dbReference>
<dbReference type="Proteomes" id="UP001196980">
    <property type="component" value="Unassembled WGS sequence"/>
</dbReference>
<gene>
    <name evidence="2" type="ORF">HWQ67_01090</name>
</gene>
<keyword evidence="1" id="KW-0812">Transmembrane</keyword>
<keyword evidence="1" id="KW-0472">Membrane</keyword>
<organism evidence="2 3">
    <name type="scientific">Candidatus Magnetobacterium casense</name>
    <dbReference type="NCBI Taxonomy" id="1455061"/>
    <lineage>
        <taxon>Bacteria</taxon>
        <taxon>Pseudomonadati</taxon>
        <taxon>Nitrospirota</taxon>
        <taxon>Thermodesulfovibrionia</taxon>
        <taxon>Thermodesulfovibrionales</taxon>
        <taxon>Candidatus Magnetobacteriaceae</taxon>
        <taxon>Candidatus Magnetobacterium</taxon>
    </lineage>
</organism>